<proteinExistence type="predicted"/>
<reference evidence="1 2" key="1">
    <citation type="submission" date="2016-04" db="EMBL/GenBank/DDBJ databases">
        <title>Complete genome sequence of Dietzia lutea YIM 80766T, a strain isolated from desert soil in Egypt.</title>
        <authorList>
            <person name="Zhao J."/>
            <person name="Hu B."/>
            <person name="Geng S."/>
            <person name="Nie Y."/>
            <person name="Tang Y."/>
        </authorList>
    </citation>
    <scope>NUCLEOTIDE SEQUENCE [LARGE SCALE GENOMIC DNA]</scope>
    <source>
        <strain evidence="1 2">YIM 80766</strain>
    </source>
</reference>
<name>A0A2S1R481_9ACTN</name>
<sequence>MDTDRTASADPLGATVEFLTAELRADLLDRWNEPQRRYHNETHLRAVLRAIDALEADGESFDGTEVRLAAWLHAAVFDPAGSENTDKSAALAERVLDPAAPVAEVARLVRLMGGHRVEPGDLNGAVLSDADLAVLGADPDTYDTYARDVRHEYAHVPGERFVAGRIGALEGLLERRSVFLTRAGRDMWEKQAHANLNRELGLLRAGGFPAA</sequence>
<dbReference type="SUPFAM" id="SSF109604">
    <property type="entry name" value="HD-domain/PDEase-like"/>
    <property type="match status" value="1"/>
</dbReference>
<protein>
    <recommendedName>
        <fullName evidence="3">Metal-dependent phosphohydrolase</fullName>
    </recommendedName>
</protein>
<evidence type="ECO:0000313" key="2">
    <source>
        <dbReference type="Proteomes" id="UP000244928"/>
    </source>
</evidence>
<dbReference type="AlphaFoldDB" id="A0A2S1R481"/>
<dbReference type="PANTHER" id="PTHR21174:SF0">
    <property type="entry name" value="HD PHOSPHOHYDROLASE FAMILY PROTEIN-RELATED"/>
    <property type="match status" value="1"/>
</dbReference>
<dbReference type="Gene3D" id="1.10.3210.10">
    <property type="entry name" value="Hypothetical protein af1432"/>
    <property type="match status" value="1"/>
</dbReference>
<accession>A0A2S1R481</accession>
<dbReference type="Proteomes" id="UP000244928">
    <property type="component" value="Chromosome"/>
</dbReference>
<dbReference type="PANTHER" id="PTHR21174">
    <property type="match status" value="1"/>
</dbReference>
<dbReference type="InterPro" id="IPR009218">
    <property type="entry name" value="HD_phosphohydro"/>
</dbReference>
<gene>
    <name evidence="1" type="ORF">A6035_01450</name>
</gene>
<dbReference type="PIRSF" id="PIRSF035170">
    <property type="entry name" value="HD_phosphohydro"/>
    <property type="match status" value="1"/>
</dbReference>
<evidence type="ECO:0000313" key="1">
    <source>
        <dbReference type="EMBL" id="AWH91061.1"/>
    </source>
</evidence>
<organism evidence="1 2">
    <name type="scientific">Dietzia lutea</name>
    <dbReference type="NCBI Taxonomy" id="546160"/>
    <lineage>
        <taxon>Bacteria</taxon>
        <taxon>Bacillati</taxon>
        <taxon>Actinomycetota</taxon>
        <taxon>Actinomycetes</taxon>
        <taxon>Mycobacteriales</taxon>
        <taxon>Dietziaceae</taxon>
        <taxon>Dietzia</taxon>
    </lineage>
</organism>
<dbReference type="RefSeq" id="WP_108846328.1">
    <property type="nucleotide sequence ID" value="NZ_CP015449.1"/>
</dbReference>
<keyword evidence="2" id="KW-1185">Reference proteome</keyword>
<dbReference type="KEGG" id="dlu:A6035_01450"/>
<dbReference type="EMBL" id="CP015449">
    <property type="protein sequence ID" value="AWH91061.1"/>
    <property type="molecule type" value="Genomic_DNA"/>
</dbReference>
<evidence type="ECO:0008006" key="3">
    <source>
        <dbReference type="Google" id="ProtNLM"/>
    </source>
</evidence>